<keyword evidence="4" id="KW-1185">Reference proteome</keyword>
<reference evidence="3 4" key="1">
    <citation type="submission" date="2014-11" db="EMBL/GenBank/DDBJ databases">
        <authorList>
            <person name="Zhu J."/>
            <person name="Qi W."/>
            <person name="Song R."/>
        </authorList>
    </citation>
    <scope>NUCLEOTIDE SEQUENCE [LARGE SCALE GENOMIC DNA]</scope>
</reference>
<organism evidence="3 4">
    <name type="scientific">Vitrella brassicaformis (strain CCMP3155)</name>
    <dbReference type="NCBI Taxonomy" id="1169540"/>
    <lineage>
        <taxon>Eukaryota</taxon>
        <taxon>Sar</taxon>
        <taxon>Alveolata</taxon>
        <taxon>Colpodellida</taxon>
        <taxon>Vitrellaceae</taxon>
        <taxon>Vitrella</taxon>
    </lineage>
</organism>
<sequence>MQRLIPLVTFLACAADAASISITGFVSLVPRAMPSARRLRSTRLRAESQPSSQEPMTWEEKLEQLLKFDTPISQRQLLLRDLVQEAPEIRDEIRDTLVNAVPRREDVESLRRQVVEDILPAARSEGPEVASRLLSSLPALAQRAVTMGPSMLTQVQKEGGLPIATLIKEGRSAFQRTPEGLETPMYTLLYKVDEFEVRQYPEYAICTVRMDTEKDDRYTTDLLATGQAFRQLAAYLFGENRPKPMAQVTLGEAEPPAADKGVAMAMTTPVIIDKSVPKGATMSFILPSDYTLDTAPLPRDIDIDIEKAGGDVLAVRDFSGFATEGEISRQLDKLRDAIALEGKWEVVDESSDAFKVFQYNPPQTLPWLRKNEVAVRVRRKGTGGGEGAGGEVEEPIQEGDEDFDPPSDSA</sequence>
<dbReference type="PANTHER" id="PTHR11220:SF58">
    <property type="entry name" value="SOUL HEME-BINDING FAMILY PROTEIN"/>
    <property type="match status" value="1"/>
</dbReference>
<feature type="compositionally biased region" description="Acidic residues" evidence="2">
    <location>
        <begin position="391"/>
        <end position="410"/>
    </location>
</feature>
<dbReference type="VEuPathDB" id="CryptoDB:Vbra_2613"/>
<dbReference type="Gene3D" id="3.20.80.10">
    <property type="entry name" value="Regulatory factor, effector binding domain"/>
    <property type="match status" value="1"/>
</dbReference>
<dbReference type="InterPro" id="IPR006917">
    <property type="entry name" value="SOUL_heme-bd"/>
</dbReference>
<dbReference type="PANTHER" id="PTHR11220">
    <property type="entry name" value="HEME-BINDING PROTEIN-RELATED"/>
    <property type="match status" value="1"/>
</dbReference>
<name>A0A0G4G1P9_VITBC</name>
<evidence type="ECO:0000313" key="3">
    <source>
        <dbReference type="EMBL" id="CEM21977.1"/>
    </source>
</evidence>
<dbReference type="OrthoDB" id="187572at2759"/>
<dbReference type="Pfam" id="PF04832">
    <property type="entry name" value="SOUL"/>
    <property type="match status" value="1"/>
</dbReference>
<gene>
    <name evidence="3" type="ORF">Vbra_2613</name>
</gene>
<accession>A0A0G4G1P9</accession>
<proteinExistence type="inferred from homology"/>
<protein>
    <recommendedName>
        <fullName evidence="5">SOUL heme-binding protein</fullName>
    </recommendedName>
</protein>
<dbReference type="InterPro" id="IPR011256">
    <property type="entry name" value="Reg_factor_effector_dom_sf"/>
</dbReference>
<dbReference type="AlphaFoldDB" id="A0A0G4G1P9"/>
<evidence type="ECO:0008006" key="5">
    <source>
        <dbReference type="Google" id="ProtNLM"/>
    </source>
</evidence>
<dbReference type="InParanoid" id="A0A0G4G1P9"/>
<feature type="region of interest" description="Disordered" evidence="2">
    <location>
        <begin position="379"/>
        <end position="410"/>
    </location>
</feature>
<comment type="similarity">
    <text evidence="1">Belongs to the HEBP family.</text>
</comment>
<dbReference type="PhylomeDB" id="A0A0G4G1P9"/>
<dbReference type="Proteomes" id="UP000041254">
    <property type="component" value="Unassembled WGS sequence"/>
</dbReference>
<evidence type="ECO:0000256" key="2">
    <source>
        <dbReference type="SAM" id="MobiDB-lite"/>
    </source>
</evidence>
<dbReference type="EMBL" id="CDMY01000547">
    <property type="protein sequence ID" value="CEM21977.1"/>
    <property type="molecule type" value="Genomic_DNA"/>
</dbReference>
<dbReference type="OMA" id="FQYNPPY"/>
<evidence type="ECO:0000313" key="4">
    <source>
        <dbReference type="Proteomes" id="UP000041254"/>
    </source>
</evidence>
<dbReference type="SUPFAM" id="SSF55136">
    <property type="entry name" value="Probable bacterial effector-binding domain"/>
    <property type="match status" value="1"/>
</dbReference>
<evidence type="ECO:0000256" key="1">
    <source>
        <dbReference type="ARBA" id="ARBA00009817"/>
    </source>
</evidence>